<evidence type="ECO:0000313" key="5">
    <source>
        <dbReference type="EMBL" id="MFC4161947.1"/>
    </source>
</evidence>
<sequence>MANSNAMVAEVLIAARTTGAQELQSLARDMDRLAERATLAGDQSAQSYAAMAAGLRAAAERSKDMAVATQALQELARVGAVTSTQVADLTSKMDRLARLDKAINEFKALTLQEQAAAEQFQRLRGELLTVQKQFDATTNPTSKLKRELAQASEATRQAHARMEQLRSQLGATGAQLQTAGVDTARLTQAQQNLKASYGELAQAAKQLTQIGDARQVLGLRAHQEVNAEIQKVKAAYDVLRSSGKLTAAELVQAGDAVKRKISELEQQTRAAMDSLGDMRGTLAGLAASAAGLTIVTNKATDFQSAMADVAKKSGASEEVLGKLGSRIKELAPDLGRGATEVANMAAAGAQLGVQVPDLETYILTAGRIANSWGVTADAAGIAVAQLSNLYKLSIQEVGVLAGAIDALGDSTAATESQILDVMTRIGGSAAQFGLAGEQAGALGAAMISLGSTSETASTAINALLSRLNTASLQGADFQAGLAQIGLTAEQMAAAVRGNPQRALNDFLGTLQKLDRQTQSEVVGRMFGAEYAPAIGKLVTGLDAYQKALGTVADKSSYATRLVDAFNSRTKTTQYQLDRASSAMEVAAINIGSVFLPMVAAAADTVGDLAIGVAELAETYPALAGLATTAVTIVGSLGALKLAFVGLQMASGNAIAALASRLTVLEPVLQGITTQAGLMKMAFAGLGSLVAGFAIGTYLHDQFEWARDAGARLVGILGEIKLAGQLIADLQLAPFTDDTMVASVERYKKAVQEHRETVRALIDDAAIVPGQTAATTQQLSDAVEQHRAKLKAAEESYSGLSESARSAMMRLDTVTRSSQINTELFAAALNDAMKAADSPAAFQSLRVILQGLVNDGKLTKDAVTDLAAELNKLEQGLSAPVDRVGELIGRLQQLGPIATESTVEARTQIEANIGAGLAKITDEELPRLAEQTRKKFGEMSGAARVVAGEALQRLGVDADRALDGISAESKRATASLKALGATGLATGVQLRESLATALERADTPRAVERLRGVVRELGTTGRLSGDQLARALEAVNRKADEVARAVSGLEDDFRALGVTSTAALRSQANEARAALARIETAYRAGKATALDYHNAAQAALEKVQQGGTTTEVAIAKAKAETAEASVKFSEFAEAAERAGKAGKKAGEDTAGAMKKAGDSVKEGGAEAEKAEEKQKKAAQAIKISWEQMGISTAAAVRKVRQEWEAADKYMSNLNYSNVVIQQEAATKRIAQGIKDQAAAVADLARKYDGLSVGLNEQIPTLEEMRWQFDLLDEADLDGLKTALDGARQRVADLKAEAQDAKQALEEMADSAQDDLDRDAGNDEAVTRRKYAKERQRVEEQRKRGAGDAEVETAARKALELLNQQEQRDLATAQAKAAERNSKAKPDLSKPGNPAPTPTAPVRTEKLVVELGGRQAEVEGAPDEIAAMRDFFKNIAQYKQVSIR</sequence>
<keyword evidence="1" id="KW-1188">Viral release from host cell</keyword>
<feature type="region of interest" description="Disordered" evidence="3">
    <location>
        <begin position="1367"/>
        <end position="1401"/>
    </location>
</feature>
<organism evidence="5 6">
    <name type="scientific">Chitinimonas lacunae</name>
    <dbReference type="NCBI Taxonomy" id="1963018"/>
    <lineage>
        <taxon>Bacteria</taxon>
        <taxon>Pseudomonadati</taxon>
        <taxon>Pseudomonadota</taxon>
        <taxon>Betaproteobacteria</taxon>
        <taxon>Neisseriales</taxon>
        <taxon>Chitinibacteraceae</taxon>
        <taxon>Chitinimonas</taxon>
    </lineage>
</organism>
<dbReference type="InterPro" id="IPR010090">
    <property type="entry name" value="Phage_tape_meas"/>
</dbReference>
<evidence type="ECO:0000256" key="3">
    <source>
        <dbReference type="SAM" id="MobiDB-lite"/>
    </source>
</evidence>
<feature type="domain" description="Phage tail tape measure protein" evidence="4">
    <location>
        <begin position="329"/>
        <end position="527"/>
    </location>
</feature>
<feature type="compositionally biased region" description="Basic and acidic residues" evidence="3">
    <location>
        <begin position="1316"/>
        <end position="1349"/>
    </location>
</feature>
<dbReference type="Proteomes" id="UP001595791">
    <property type="component" value="Unassembled WGS sequence"/>
</dbReference>
<name>A0ABV8MYY4_9NEIS</name>
<feature type="coiled-coil region" evidence="2">
    <location>
        <begin position="148"/>
        <end position="206"/>
    </location>
</feature>
<evidence type="ECO:0000259" key="4">
    <source>
        <dbReference type="Pfam" id="PF10145"/>
    </source>
</evidence>
<feature type="region of interest" description="Disordered" evidence="3">
    <location>
        <begin position="1300"/>
        <end position="1349"/>
    </location>
</feature>
<protein>
    <submittedName>
        <fullName evidence="5">Phage tail tape measure protein</fullName>
    </submittedName>
</protein>
<dbReference type="PANTHER" id="PTHR37813:SF1">
    <property type="entry name" value="FELS-2 PROPHAGE PROTEIN"/>
    <property type="match status" value="1"/>
</dbReference>
<reference evidence="6" key="1">
    <citation type="journal article" date="2019" name="Int. J. Syst. Evol. Microbiol.">
        <title>The Global Catalogue of Microorganisms (GCM) 10K type strain sequencing project: providing services to taxonomists for standard genome sequencing and annotation.</title>
        <authorList>
            <consortium name="The Broad Institute Genomics Platform"/>
            <consortium name="The Broad Institute Genome Sequencing Center for Infectious Disease"/>
            <person name="Wu L."/>
            <person name="Ma J."/>
        </authorList>
    </citation>
    <scope>NUCLEOTIDE SEQUENCE [LARGE SCALE GENOMIC DNA]</scope>
    <source>
        <strain evidence="6">LMG 29894</strain>
    </source>
</reference>
<feature type="compositionally biased region" description="Basic and acidic residues" evidence="3">
    <location>
        <begin position="1154"/>
        <end position="1172"/>
    </location>
</feature>
<feature type="compositionally biased region" description="Basic and acidic residues" evidence="3">
    <location>
        <begin position="1375"/>
        <end position="1386"/>
    </location>
</feature>
<comment type="caution">
    <text evidence="5">The sequence shown here is derived from an EMBL/GenBank/DDBJ whole genome shotgun (WGS) entry which is preliminary data.</text>
</comment>
<evidence type="ECO:0000256" key="1">
    <source>
        <dbReference type="ARBA" id="ARBA00022612"/>
    </source>
</evidence>
<keyword evidence="6" id="KW-1185">Reference proteome</keyword>
<feature type="coiled-coil region" evidence="2">
    <location>
        <begin position="743"/>
        <end position="802"/>
    </location>
</feature>
<dbReference type="RefSeq" id="WP_378168644.1">
    <property type="nucleotide sequence ID" value="NZ_JBHSBU010000004.1"/>
</dbReference>
<dbReference type="Pfam" id="PF10145">
    <property type="entry name" value="PhageMin_Tail"/>
    <property type="match status" value="1"/>
</dbReference>
<evidence type="ECO:0000256" key="2">
    <source>
        <dbReference type="SAM" id="Coils"/>
    </source>
</evidence>
<dbReference type="PANTHER" id="PTHR37813">
    <property type="entry name" value="FELS-2 PROPHAGE PROTEIN"/>
    <property type="match status" value="1"/>
</dbReference>
<feature type="compositionally biased region" description="Acidic residues" evidence="3">
    <location>
        <begin position="1305"/>
        <end position="1315"/>
    </location>
</feature>
<gene>
    <name evidence="5" type="ORF">ACFOW7_21665</name>
</gene>
<proteinExistence type="predicted"/>
<evidence type="ECO:0000313" key="6">
    <source>
        <dbReference type="Proteomes" id="UP001595791"/>
    </source>
</evidence>
<dbReference type="EMBL" id="JBHSBU010000004">
    <property type="protein sequence ID" value="MFC4161947.1"/>
    <property type="molecule type" value="Genomic_DNA"/>
</dbReference>
<feature type="region of interest" description="Disordered" evidence="3">
    <location>
        <begin position="1139"/>
        <end position="1172"/>
    </location>
</feature>
<keyword evidence="2" id="KW-0175">Coiled coil</keyword>
<accession>A0ABV8MYY4</accession>
<dbReference type="NCBIfam" id="TIGR01760">
    <property type="entry name" value="tape_meas_TP901"/>
    <property type="match status" value="1"/>
</dbReference>